<accession>A0A401FRQ4</accession>
<feature type="signal peptide" evidence="1">
    <location>
        <begin position="1"/>
        <end position="22"/>
    </location>
</feature>
<evidence type="ECO:0000313" key="4">
    <source>
        <dbReference type="Proteomes" id="UP000288096"/>
    </source>
</evidence>
<gene>
    <name evidence="3" type="ORF">DENIS_0580</name>
</gene>
<evidence type="ECO:0000256" key="1">
    <source>
        <dbReference type="SAM" id="SignalP"/>
    </source>
</evidence>
<keyword evidence="1" id="KW-0732">Signal</keyword>
<dbReference type="Proteomes" id="UP000288096">
    <property type="component" value="Unassembled WGS sequence"/>
</dbReference>
<proteinExistence type="predicted"/>
<comment type="caution">
    <text evidence="3">The sequence shown here is derived from an EMBL/GenBank/DDBJ whole genome shotgun (WGS) entry which is preliminary data.</text>
</comment>
<dbReference type="Pfam" id="PF07589">
    <property type="entry name" value="PEP-CTERM"/>
    <property type="match status" value="1"/>
</dbReference>
<organism evidence="3 4">
    <name type="scientific">Desulfonema ishimotonii</name>
    <dbReference type="NCBI Taxonomy" id="45657"/>
    <lineage>
        <taxon>Bacteria</taxon>
        <taxon>Pseudomonadati</taxon>
        <taxon>Thermodesulfobacteriota</taxon>
        <taxon>Desulfobacteria</taxon>
        <taxon>Desulfobacterales</taxon>
        <taxon>Desulfococcaceae</taxon>
        <taxon>Desulfonema</taxon>
    </lineage>
</organism>
<reference evidence="4" key="1">
    <citation type="submission" date="2017-11" db="EMBL/GenBank/DDBJ databases">
        <authorList>
            <person name="Watanabe M."/>
            <person name="Kojima H."/>
        </authorList>
    </citation>
    <scope>NUCLEOTIDE SEQUENCE [LARGE SCALE GENOMIC DNA]</scope>
    <source>
        <strain evidence="4">Tokyo 01</strain>
    </source>
</reference>
<sequence length="249" mass="26828">MKNVIFLFAFFFVSAMSVCVQAVPTIYFGEDLSAIESGDFSNSIKAHNAFLSNLKNVKVESFENFAPASAGLTIDFGEAGMATLTGGYVSGSWDAGAIASGRFSTTPSGDQFLEVQTSPDPEGGTGTFSLEFETEQSAFGFFGTDFEGSQTDLIFETVIGETFTLNIPFSNPSPTGSALFWGFIDTERQFTKVTFNGVNLFRDWFGFDDFTIGTEDQVVSPVPEPATMALLGIGLIGLAAVRRKRTSRL</sequence>
<feature type="domain" description="Ice-binding protein C-terminal" evidence="2">
    <location>
        <begin position="221"/>
        <end position="243"/>
    </location>
</feature>
<evidence type="ECO:0000259" key="2">
    <source>
        <dbReference type="Pfam" id="PF07589"/>
    </source>
</evidence>
<dbReference type="EMBL" id="BEXT01000001">
    <property type="protein sequence ID" value="GBC59641.1"/>
    <property type="molecule type" value="Genomic_DNA"/>
</dbReference>
<dbReference type="AlphaFoldDB" id="A0A401FRQ4"/>
<reference evidence="4" key="2">
    <citation type="submission" date="2019-01" db="EMBL/GenBank/DDBJ databases">
        <title>Genome sequence of Desulfonema ishimotonii strain Tokyo 01.</title>
        <authorList>
            <person name="Fukui M."/>
        </authorList>
    </citation>
    <scope>NUCLEOTIDE SEQUENCE [LARGE SCALE GENOMIC DNA]</scope>
    <source>
        <strain evidence="4">Tokyo 01</strain>
    </source>
</reference>
<dbReference type="InterPro" id="IPR013424">
    <property type="entry name" value="Ice-binding_C"/>
</dbReference>
<feature type="chain" id="PRO_5019241747" description="Ice-binding protein C-terminal domain-containing protein" evidence="1">
    <location>
        <begin position="23"/>
        <end position="249"/>
    </location>
</feature>
<protein>
    <recommendedName>
        <fullName evidence="2">Ice-binding protein C-terminal domain-containing protein</fullName>
    </recommendedName>
</protein>
<name>A0A401FRQ4_9BACT</name>
<evidence type="ECO:0000313" key="3">
    <source>
        <dbReference type="EMBL" id="GBC59641.1"/>
    </source>
</evidence>
<keyword evidence="4" id="KW-1185">Reference proteome</keyword>
<dbReference type="OrthoDB" id="8821021at2"/>
<dbReference type="NCBIfam" id="TIGR02595">
    <property type="entry name" value="PEP_CTERM"/>
    <property type="match status" value="1"/>
</dbReference>